<name>A0ABU5CJQ8_9BACI</name>
<feature type="transmembrane region" description="Helical" evidence="7">
    <location>
        <begin position="36"/>
        <end position="56"/>
    </location>
</feature>
<feature type="transmembrane region" description="Helical" evidence="7">
    <location>
        <begin position="270"/>
        <end position="289"/>
    </location>
</feature>
<dbReference type="PANTHER" id="PTHR32322">
    <property type="entry name" value="INNER MEMBRANE TRANSPORTER"/>
    <property type="match status" value="1"/>
</dbReference>
<comment type="caution">
    <text evidence="9">The sequence shown here is derived from an EMBL/GenBank/DDBJ whole genome shotgun (WGS) entry which is preliminary data.</text>
</comment>
<evidence type="ECO:0000256" key="7">
    <source>
        <dbReference type="SAM" id="Phobius"/>
    </source>
</evidence>
<dbReference type="SUPFAM" id="SSF103481">
    <property type="entry name" value="Multidrug resistance efflux transporter EmrE"/>
    <property type="match status" value="2"/>
</dbReference>
<protein>
    <submittedName>
        <fullName evidence="9">EamA family transporter</fullName>
    </submittedName>
</protein>
<accession>A0ABU5CJQ8</accession>
<dbReference type="InterPro" id="IPR000620">
    <property type="entry name" value="EamA_dom"/>
</dbReference>
<keyword evidence="3" id="KW-1003">Cell membrane</keyword>
<dbReference type="Proteomes" id="UP001228376">
    <property type="component" value="Unassembled WGS sequence"/>
</dbReference>
<organism evidence="9 10">
    <name type="scientific">Tigheibacillus jepli</name>
    <dbReference type="NCBI Taxonomy" id="3035914"/>
    <lineage>
        <taxon>Bacteria</taxon>
        <taxon>Bacillati</taxon>
        <taxon>Bacillota</taxon>
        <taxon>Bacilli</taxon>
        <taxon>Bacillales</taxon>
        <taxon>Bacillaceae</taxon>
        <taxon>Tigheibacillus</taxon>
    </lineage>
</organism>
<keyword evidence="6 7" id="KW-0472">Membrane</keyword>
<dbReference type="InterPro" id="IPR037185">
    <property type="entry name" value="EmrE-like"/>
</dbReference>
<evidence type="ECO:0000256" key="6">
    <source>
        <dbReference type="ARBA" id="ARBA00023136"/>
    </source>
</evidence>
<evidence type="ECO:0000256" key="3">
    <source>
        <dbReference type="ARBA" id="ARBA00022475"/>
    </source>
</evidence>
<sequence>MKIKAFSCIVFGAALWGTIGWFVKHLYTHGLTPMEVVSIRAFSAAVILLVYMLITGAKKLKLAAVKDIGYFIGTGILSIIFFNYCMFTAIELTTIPAATALLYTAPAFVCILSVFLFKEQLTKMKALALLITLVGICFVVGLLPGDISSIGTTGVLFGLGSGIGYALYSIFSKFALKKYSSLQITTFTFLVAAIALLPFFPFAEKGHLFGEPDVLFFAVGLGALPTAFAYIIYTYGLHHTDASNASILTTVEPVVATIIGIFVFAEPFSWVQSLGMACIISAVILIQWSSGKSKSVGRKTTLKKIG</sequence>
<reference evidence="9 10" key="1">
    <citation type="submission" date="2023-10" db="EMBL/GenBank/DDBJ databases">
        <title>179-bfca-hs.</title>
        <authorList>
            <person name="Miliotis G."/>
            <person name="Sengupta P."/>
            <person name="Hameed A."/>
            <person name="Chuvochina M."/>
            <person name="Mcdonagh F."/>
            <person name="Simpson A.C."/>
            <person name="Singh N.K."/>
            <person name="Rekha P.D."/>
            <person name="Raman K."/>
            <person name="Hugenholtz P."/>
            <person name="Venkateswaran K."/>
        </authorList>
    </citation>
    <scope>NUCLEOTIDE SEQUENCE [LARGE SCALE GENOMIC DNA]</scope>
    <source>
        <strain evidence="9 10">179-BFC-A-HS</strain>
    </source>
</reference>
<feature type="transmembrane region" description="Helical" evidence="7">
    <location>
        <begin position="214"/>
        <end position="233"/>
    </location>
</feature>
<gene>
    <name evidence="9" type="ORF">P5G51_012100</name>
</gene>
<feature type="transmembrane region" description="Helical" evidence="7">
    <location>
        <begin position="95"/>
        <end position="117"/>
    </location>
</feature>
<dbReference type="Pfam" id="PF00892">
    <property type="entry name" value="EamA"/>
    <property type="match status" value="2"/>
</dbReference>
<dbReference type="EMBL" id="JAROCA020000001">
    <property type="protein sequence ID" value="MDY0406034.1"/>
    <property type="molecule type" value="Genomic_DNA"/>
</dbReference>
<comment type="subcellular location">
    <subcellularLocation>
        <location evidence="1">Cell membrane</location>
        <topology evidence="1">Multi-pass membrane protein</topology>
    </subcellularLocation>
</comment>
<feature type="domain" description="EamA" evidence="8">
    <location>
        <begin position="8"/>
        <end position="140"/>
    </location>
</feature>
<keyword evidence="10" id="KW-1185">Reference proteome</keyword>
<dbReference type="Gene3D" id="1.10.3730.20">
    <property type="match status" value="1"/>
</dbReference>
<feature type="domain" description="EamA" evidence="8">
    <location>
        <begin position="153"/>
        <end position="286"/>
    </location>
</feature>
<proteinExistence type="inferred from homology"/>
<feature type="transmembrane region" description="Helical" evidence="7">
    <location>
        <begin position="126"/>
        <end position="144"/>
    </location>
</feature>
<keyword evidence="4 7" id="KW-0812">Transmembrane</keyword>
<dbReference type="RefSeq" id="WP_306065922.1">
    <property type="nucleotide sequence ID" value="NZ_JAROCA020000001.1"/>
</dbReference>
<evidence type="ECO:0000256" key="2">
    <source>
        <dbReference type="ARBA" id="ARBA00007362"/>
    </source>
</evidence>
<feature type="transmembrane region" description="Helical" evidence="7">
    <location>
        <begin position="68"/>
        <end position="89"/>
    </location>
</feature>
<evidence type="ECO:0000256" key="4">
    <source>
        <dbReference type="ARBA" id="ARBA00022692"/>
    </source>
</evidence>
<evidence type="ECO:0000313" key="10">
    <source>
        <dbReference type="Proteomes" id="UP001228376"/>
    </source>
</evidence>
<evidence type="ECO:0000313" key="9">
    <source>
        <dbReference type="EMBL" id="MDY0406034.1"/>
    </source>
</evidence>
<evidence type="ECO:0000259" key="8">
    <source>
        <dbReference type="Pfam" id="PF00892"/>
    </source>
</evidence>
<dbReference type="PANTHER" id="PTHR32322:SF18">
    <property type="entry name" value="S-ADENOSYLMETHIONINE_S-ADENOSYLHOMOCYSTEINE TRANSPORTER"/>
    <property type="match status" value="1"/>
</dbReference>
<feature type="transmembrane region" description="Helical" evidence="7">
    <location>
        <begin position="150"/>
        <end position="170"/>
    </location>
</feature>
<evidence type="ECO:0000256" key="5">
    <source>
        <dbReference type="ARBA" id="ARBA00022989"/>
    </source>
</evidence>
<dbReference type="InterPro" id="IPR050638">
    <property type="entry name" value="AA-Vitamin_Transporters"/>
</dbReference>
<feature type="transmembrane region" description="Helical" evidence="7">
    <location>
        <begin position="182"/>
        <end position="202"/>
    </location>
</feature>
<evidence type="ECO:0000256" key="1">
    <source>
        <dbReference type="ARBA" id="ARBA00004651"/>
    </source>
</evidence>
<comment type="similarity">
    <text evidence="2">Belongs to the EamA transporter family.</text>
</comment>
<feature type="transmembrane region" description="Helical" evidence="7">
    <location>
        <begin position="245"/>
        <end position="264"/>
    </location>
</feature>
<keyword evidence="5 7" id="KW-1133">Transmembrane helix</keyword>